<feature type="region of interest" description="Disordered" evidence="1">
    <location>
        <begin position="639"/>
        <end position="689"/>
    </location>
</feature>
<dbReference type="OrthoDB" id="448302at2759"/>
<proteinExistence type="predicted"/>
<sequence>MSPESAGDTRTGDQKGLIGVVRRCVPILVDYWRRAVQLAGSSRMTWDLVSKLGVSVLSLLRLDMGRCEFARRFLADILALILRSMFGRVHKETLPSVCHGEPVWRVLGGKHASNECEGDEPSLLGLRMNPGCLRATVGVDGRASLQRSSGVGGPGSGSPFCNALCDKTDVRHKGHAECPDLSEEDCRSMQYYATGLYGEKRLCLWQPRWRCTEDWTTACLSDLPCASPGLQRELATCEALCFKTDVKSFDSSCSSLSPPECESTQFYETDTNGTRKPCVVQSSGGCGTSLQEHCDASQLTCPASADSVDSVDDPSDVRNSPSNPASLCRSLCYKTNVAVTNLSCRSLSLSHCSSAQFFETDHDGVRRPCVPQKGQCEMDSINSCPAWQPLCAETWHGQEVPILPMTFLPSSAPSQATTSPMKTTTVANSTKHSATTSPAESTTLASSTKPSEPSSSQSPKKGNVTVQASGRHAGVGDAPPFCFTLCQKTDVRSVNSSCAALTPASCESAQFFETDGDGKRRLCRLHLGHCRVDRSAVCDEWWPLCEISHHDAGVKPHYDDPRPSHQAGVSGCFLYCDKINTRSRNQSCRELTHAECHSEVFYETDRDGNRMMCQPVSAGCAASTKTLCEASRPICGVVPRSSRTPASGQPARGQAAPAPDTRLVRSSKGPDSSPSQSSAASQSPPVSEGPAIVAAMRGEAAGATLAGSIAALVVAMS</sequence>
<dbReference type="AlphaFoldDB" id="A0A812N647"/>
<dbReference type="Proteomes" id="UP000604046">
    <property type="component" value="Unassembled WGS sequence"/>
</dbReference>
<feature type="compositionally biased region" description="Low complexity" evidence="1">
    <location>
        <begin position="446"/>
        <end position="461"/>
    </location>
</feature>
<feature type="region of interest" description="Disordered" evidence="1">
    <location>
        <begin position="411"/>
        <end position="472"/>
    </location>
</feature>
<feature type="compositionally biased region" description="Low complexity" evidence="1">
    <location>
        <begin position="645"/>
        <end position="659"/>
    </location>
</feature>
<protein>
    <submittedName>
        <fullName evidence="2">Uncharacterized protein</fullName>
    </submittedName>
</protein>
<gene>
    <name evidence="2" type="ORF">SNAT2548_LOCUS14705</name>
</gene>
<name>A0A812N647_9DINO</name>
<organism evidence="2 3">
    <name type="scientific">Symbiodinium natans</name>
    <dbReference type="NCBI Taxonomy" id="878477"/>
    <lineage>
        <taxon>Eukaryota</taxon>
        <taxon>Sar</taxon>
        <taxon>Alveolata</taxon>
        <taxon>Dinophyceae</taxon>
        <taxon>Suessiales</taxon>
        <taxon>Symbiodiniaceae</taxon>
        <taxon>Symbiodinium</taxon>
    </lineage>
</organism>
<feature type="compositionally biased region" description="Low complexity" evidence="1">
    <location>
        <begin position="666"/>
        <end position="686"/>
    </location>
</feature>
<keyword evidence="3" id="KW-1185">Reference proteome</keyword>
<evidence type="ECO:0000313" key="3">
    <source>
        <dbReference type="Proteomes" id="UP000604046"/>
    </source>
</evidence>
<feature type="compositionally biased region" description="Low complexity" evidence="1">
    <location>
        <begin position="411"/>
        <end position="420"/>
    </location>
</feature>
<dbReference type="EMBL" id="CAJNDS010001757">
    <property type="protein sequence ID" value="CAE7277223.1"/>
    <property type="molecule type" value="Genomic_DNA"/>
</dbReference>
<evidence type="ECO:0000313" key="2">
    <source>
        <dbReference type="EMBL" id="CAE7277223.1"/>
    </source>
</evidence>
<feature type="compositionally biased region" description="Polar residues" evidence="1">
    <location>
        <begin position="421"/>
        <end position="445"/>
    </location>
</feature>
<accession>A0A812N647</accession>
<comment type="caution">
    <text evidence="2">The sequence shown here is derived from an EMBL/GenBank/DDBJ whole genome shotgun (WGS) entry which is preliminary data.</text>
</comment>
<evidence type="ECO:0000256" key="1">
    <source>
        <dbReference type="SAM" id="MobiDB-lite"/>
    </source>
</evidence>
<reference evidence="2" key="1">
    <citation type="submission" date="2021-02" db="EMBL/GenBank/DDBJ databases">
        <authorList>
            <person name="Dougan E. K."/>
            <person name="Rhodes N."/>
            <person name="Thang M."/>
            <person name="Chan C."/>
        </authorList>
    </citation>
    <scope>NUCLEOTIDE SEQUENCE</scope>
</reference>